<dbReference type="RefSeq" id="WP_072338707.1">
    <property type="nucleotide sequence ID" value="NZ_FPKU01000001.1"/>
</dbReference>
<keyword evidence="7" id="KW-1185">Reference proteome</keyword>
<dbReference type="Pfam" id="PF02522">
    <property type="entry name" value="Antibiotic_NAT"/>
    <property type="match status" value="1"/>
</dbReference>
<dbReference type="OrthoDB" id="7330654at2"/>
<dbReference type="AlphaFoldDB" id="A0A1K2HT39"/>
<dbReference type="EMBL" id="FPKU01000001">
    <property type="protein sequence ID" value="SFZ81206.1"/>
    <property type="molecule type" value="Genomic_DNA"/>
</dbReference>
<keyword evidence="4 5" id="KW-0012">Acyltransferase</keyword>
<evidence type="ECO:0000313" key="6">
    <source>
        <dbReference type="EMBL" id="SFZ81206.1"/>
    </source>
</evidence>
<sequence>MARDPVTREALVAQLRDLGVMPGDLLLVHTSFRAVRPIAGGPEGLVLGLLDAVGREGTLAMPGWTSEDDAIFDPALTPCPADLGITAETFRRMPGVERSSHPMAFIAKGPLAAEVVSGDLPLPPHGPASPVGHIHRLDGKILLLGVGQDANTTLHMAESLAGVPYSSRSFLTIERDGQPVRVAVDEPDHCCQRFSLADDWLSAEGRIAIGPVGHGTGRLMRSRDVVEAAVMRLRVDPLVFLHGPEAGCEECDAARGSVGVGGAP</sequence>
<keyword evidence="5" id="KW-0046">Antibiotic resistance</keyword>
<protein>
    <recommendedName>
        <fullName evidence="2 5">Aminoglycoside N(3)-acetyltransferase</fullName>
        <ecNumber evidence="5">2.3.1.-</ecNumber>
    </recommendedName>
</protein>
<dbReference type="GO" id="GO:0046677">
    <property type="term" value="P:response to antibiotic"/>
    <property type="evidence" value="ECO:0007669"/>
    <property type="project" value="UniProtKB-KW"/>
</dbReference>
<comment type="catalytic activity">
    <reaction evidence="5">
        <text>a 2-deoxystreptamine antibiotic + acetyl-CoA = an N(3)-acetyl-2-deoxystreptamine antibiotic + CoA + H(+)</text>
        <dbReference type="Rhea" id="RHEA:12665"/>
        <dbReference type="ChEBI" id="CHEBI:15378"/>
        <dbReference type="ChEBI" id="CHEBI:57287"/>
        <dbReference type="ChEBI" id="CHEBI:57288"/>
        <dbReference type="ChEBI" id="CHEBI:57921"/>
        <dbReference type="ChEBI" id="CHEBI:77452"/>
        <dbReference type="EC" id="2.3.1.81"/>
    </reaction>
</comment>
<evidence type="ECO:0000256" key="5">
    <source>
        <dbReference type="RuleBase" id="RU365031"/>
    </source>
</evidence>
<organism evidence="6 7">
    <name type="scientific">Devosia enhydra</name>
    <dbReference type="NCBI Taxonomy" id="665118"/>
    <lineage>
        <taxon>Bacteria</taxon>
        <taxon>Pseudomonadati</taxon>
        <taxon>Pseudomonadota</taxon>
        <taxon>Alphaproteobacteria</taxon>
        <taxon>Hyphomicrobiales</taxon>
        <taxon>Devosiaceae</taxon>
        <taxon>Devosia</taxon>
    </lineage>
</organism>
<evidence type="ECO:0000313" key="7">
    <source>
        <dbReference type="Proteomes" id="UP000183447"/>
    </source>
</evidence>
<dbReference type="SUPFAM" id="SSF110710">
    <property type="entry name" value="TTHA0583/YokD-like"/>
    <property type="match status" value="1"/>
</dbReference>
<dbReference type="EC" id="2.3.1.-" evidence="5"/>
<dbReference type="STRING" id="665118.SAMN02983003_0372"/>
<evidence type="ECO:0000256" key="2">
    <source>
        <dbReference type="ARBA" id="ARBA00012882"/>
    </source>
</evidence>
<proteinExistence type="inferred from homology"/>
<evidence type="ECO:0000256" key="1">
    <source>
        <dbReference type="ARBA" id="ARBA00006383"/>
    </source>
</evidence>
<gene>
    <name evidence="6" type="ORF">SAMN02983003_0372</name>
</gene>
<name>A0A1K2HT39_9HYPH</name>
<evidence type="ECO:0000256" key="4">
    <source>
        <dbReference type="ARBA" id="ARBA00023315"/>
    </source>
</evidence>
<dbReference type="InterPro" id="IPR003679">
    <property type="entry name" value="Amioglycoside_AcTrfase"/>
</dbReference>
<accession>A0A1K2HT39</accession>
<dbReference type="InterPro" id="IPR028345">
    <property type="entry name" value="Antibiotic_NAT-like"/>
</dbReference>
<comment type="similarity">
    <text evidence="1 5">Belongs to the antibiotic N-acetyltransferase family.</text>
</comment>
<reference evidence="6 7" key="1">
    <citation type="submission" date="2016-11" db="EMBL/GenBank/DDBJ databases">
        <authorList>
            <person name="Jaros S."/>
            <person name="Januszkiewicz K."/>
            <person name="Wedrychowicz H."/>
        </authorList>
    </citation>
    <scope>NUCLEOTIDE SEQUENCE [LARGE SCALE GENOMIC DNA]</scope>
    <source>
        <strain evidence="6 7">ATCC 23634</strain>
    </source>
</reference>
<dbReference type="GO" id="GO:0046353">
    <property type="term" value="F:aminoglycoside 3-N-acetyltransferase activity"/>
    <property type="evidence" value="ECO:0007669"/>
    <property type="project" value="UniProtKB-EC"/>
</dbReference>
<evidence type="ECO:0000256" key="3">
    <source>
        <dbReference type="ARBA" id="ARBA00022679"/>
    </source>
</evidence>
<dbReference type="PANTHER" id="PTHR11104">
    <property type="entry name" value="AMINOGLYCOSIDE N3-ACETYLTRANSFERASE"/>
    <property type="match status" value="1"/>
</dbReference>
<dbReference type="PANTHER" id="PTHR11104:SF0">
    <property type="entry name" value="SPBETA PROPHAGE-DERIVED AMINOGLYCOSIDE N(3')-ACETYLTRANSFERASE-LIKE PROTEIN YOKD"/>
    <property type="match status" value="1"/>
</dbReference>
<keyword evidence="3 5" id="KW-0808">Transferase</keyword>
<dbReference type="Proteomes" id="UP000183447">
    <property type="component" value="Unassembled WGS sequence"/>
</dbReference>